<feature type="compositionally biased region" description="Acidic residues" evidence="2">
    <location>
        <begin position="298"/>
        <end position="308"/>
    </location>
</feature>
<dbReference type="PANTHER" id="PTHR46274:SF6">
    <property type="entry name" value="TYR_PHOSPHATASE_2 DOMAIN-CONTAINING PROTEIN"/>
    <property type="match status" value="1"/>
</dbReference>
<dbReference type="InterPro" id="IPR000387">
    <property type="entry name" value="Tyr_Pase_dom"/>
</dbReference>
<evidence type="ECO:0000256" key="2">
    <source>
        <dbReference type="SAM" id="MobiDB-lite"/>
    </source>
</evidence>
<accession>A0AA36I065</accession>
<dbReference type="PROSITE" id="PS00383">
    <property type="entry name" value="TYR_PHOSPHATASE_1"/>
    <property type="match status" value="1"/>
</dbReference>
<reference evidence="6" key="1">
    <citation type="submission" date="2023-08" db="EMBL/GenBank/DDBJ databases">
        <authorList>
            <person name="Chen Y."/>
            <person name="Shah S."/>
            <person name="Dougan E. K."/>
            <person name="Thang M."/>
            <person name="Chan C."/>
        </authorList>
    </citation>
    <scope>NUCLEOTIDE SEQUENCE</scope>
</reference>
<feature type="domain" description="Tyrosine-protein phosphatase" evidence="4">
    <location>
        <begin position="62"/>
        <end position="211"/>
    </location>
</feature>
<keyword evidence="1" id="KW-0378">Hydrolase</keyword>
<feature type="transmembrane region" description="Helical" evidence="3">
    <location>
        <begin position="12"/>
        <end position="33"/>
    </location>
</feature>
<evidence type="ECO:0000313" key="6">
    <source>
        <dbReference type="EMBL" id="CAJ1378529.1"/>
    </source>
</evidence>
<dbReference type="FunFam" id="3.90.190.10:FF:000157">
    <property type="entry name" value="Protein-tyrosine phosphatase"/>
    <property type="match status" value="1"/>
</dbReference>
<dbReference type="InterPro" id="IPR020422">
    <property type="entry name" value="TYR_PHOSPHATASE_DUAL_dom"/>
</dbReference>
<dbReference type="PROSITE" id="PS50054">
    <property type="entry name" value="TYR_PHOSPHATASE_DUAL"/>
    <property type="match status" value="1"/>
</dbReference>
<evidence type="ECO:0000256" key="1">
    <source>
        <dbReference type="ARBA" id="ARBA00022801"/>
    </source>
</evidence>
<dbReference type="SUPFAM" id="SSF52799">
    <property type="entry name" value="(Phosphotyrosine protein) phosphatases II"/>
    <property type="match status" value="1"/>
</dbReference>
<name>A0AA36I065_9DINO</name>
<dbReference type="Pfam" id="PF22785">
    <property type="entry name" value="Tc-R-P"/>
    <property type="match status" value="1"/>
</dbReference>
<dbReference type="PANTHER" id="PTHR46274">
    <property type="entry name" value="PHOSPHATIDYLINOSITOL PHOSPHATASE"/>
    <property type="match status" value="1"/>
</dbReference>
<keyword evidence="3" id="KW-0472">Membrane</keyword>
<dbReference type="PROSITE" id="PS50056">
    <property type="entry name" value="TYR_PHOSPHATASE_2"/>
    <property type="match status" value="1"/>
</dbReference>
<dbReference type="InterPro" id="IPR029021">
    <property type="entry name" value="Prot-tyrosine_phosphatase-like"/>
</dbReference>
<evidence type="ECO:0000313" key="7">
    <source>
        <dbReference type="Proteomes" id="UP001178507"/>
    </source>
</evidence>
<dbReference type="GO" id="GO:0016787">
    <property type="term" value="F:hydrolase activity"/>
    <property type="evidence" value="ECO:0007669"/>
    <property type="project" value="UniProtKB-KW"/>
</dbReference>
<gene>
    <name evidence="6" type="ORF">EVOR1521_LOCUS7049</name>
</gene>
<protein>
    <submittedName>
        <fullName evidence="6">Uncharacterized protein</fullName>
    </submittedName>
</protein>
<dbReference type="Gene3D" id="3.90.190.10">
    <property type="entry name" value="Protein tyrosine phosphatase superfamily"/>
    <property type="match status" value="1"/>
</dbReference>
<dbReference type="Proteomes" id="UP001178507">
    <property type="component" value="Unassembled WGS sequence"/>
</dbReference>
<dbReference type="AlphaFoldDB" id="A0AA36I065"/>
<feature type="compositionally biased region" description="Basic and acidic residues" evidence="2">
    <location>
        <begin position="272"/>
        <end position="297"/>
    </location>
</feature>
<evidence type="ECO:0000259" key="4">
    <source>
        <dbReference type="PROSITE" id="PS50054"/>
    </source>
</evidence>
<dbReference type="SMART" id="SM00195">
    <property type="entry name" value="DSPc"/>
    <property type="match status" value="1"/>
</dbReference>
<evidence type="ECO:0000259" key="5">
    <source>
        <dbReference type="PROSITE" id="PS50056"/>
    </source>
</evidence>
<keyword evidence="7" id="KW-1185">Reference proteome</keyword>
<organism evidence="6 7">
    <name type="scientific">Effrenium voratum</name>
    <dbReference type="NCBI Taxonomy" id="2562239"/>
    <lineage>
        <taxon>Eukaryota</taxon>
        <taxon>Sar</taxon>
        <taxon>Alveolata</taxon>
        <taxon>Dinophyceae</taxon>
        <taxon>Suessiales</taxon>
        <taxon>Symbiodiniaceae</taxon>
        <taxon>Effrenium</taxon>
    </lineage>
</organism>
<dbReference type="EMBL" id="CAUJNA010000551">
    <property type="protein sequence ID" value="CAJ1378529.1"/>
    <property type="molecule type" value="Genomic_DNA"/>
</dbReference>
<feature type="region of interest" description="Disordered" evidence="2">
    <location>
        <begin position="218"/>
        <end position="308"/>
    </location>
</feature>
<feature type="compositionally biased region" description="Basic and acidic residues" evidence="2">
    <location>
        <begin position="241"/>
        <end position="257"/>
    </location>
</feature>
<comment type="caution">
    <text evidence="6">The sequence shown here is derived from an EMBL/GenBank/DDBJ whole genome shotgun (WGS) entry which is preliminary data.</text>
</comment>
<feature type="domain" description="Tyrosine specific protein phosphatases" evidence="5">
    <location>
        <begin position="130"/>
        <end position="187"/>
    </location>
</feature>
<dbReference type="InterPro" id="IPR016130">
    <property type="entry name" value="Tyr_Pase_AS"/>
</dbReference>
<evidence type="ECO:0000256" key="3">
    <source>
        <dbReference type="SAM" id="Phobius"/>
    </source>
</evidence>
<proteinExistence type="predicted"/>
<keyword evidence="3" id="KW-0812">Transmembrane</keyword>
<keyword evidence="3" id="KW-1133">Transmembrane helix</keyword>
<sequence>MLERLSPQDLVALGFLALAIAFILVLFPCYLGFVTLTGCGPRRVQSICSYLLRKAKKRSTFSFDKIADCLYLGSLPRSLRDLEGLKKAGVGAMVTLNEPWEMELSNLYVKECGLKHLHLPTPDFFAPQQQQIQEAVQFITEHANRGVGVYVHCNGGRGRSAVCVICFLASYQGLEPEKAFDLVRSKRKIASMKGGLGLHKQWRAVKRFCRRLQRPPKRVEAFVEPPDSPDSPSSPSDPLPEPEKRDVQLEVCKEPGKDSPMACDTGSVLPQREVESPHMPLHAEERAAAFEEVKSSDDSSDEEPPLLE</sequence>